<evidence type="ECO:0000259" key="4">
    <source>
        <dbReference type="Pfam" id="PF00389"/>
    </source>
</evidence>
<proteinExistence type="inferred from homology"/>
<dbReference type="eggNOG" id="COG0111">
    <property type="taxonomic scope" value="Bacteria"/>
</dbReference>
<sequence>MPKILLNWVPTQSDFELMRKTLPDAEFEVPPWQNLEEAEILLYSPKTPDLDALIPNMKNLRFIQSLMAGVDHLPWSLIPNNVIVASGSGANSEAVADMALALALSALKFIPFYQNEMKMDLWKRRVSKDLDSLTAVILGTGSIGKAIAKRLKAFGMQVVGVSRSGNQVEGFDNVASSADWSSEPYGDLIVIALPLNRDSYHMIDKDVLSRLGGTRVIVNIARAAIVEPQALKVWLQENPTSVYASDVWWNEKLSLQPVVVEQPISISYLPNVIMSPHTAGLTEYAQERMLTTSCENIRRFLEGGQPLGIVRKEDYSQTPWNEN</sequence>
<dbReference type="Gene3D" id="3.40.50.720">
    <property type="entry name" value="NAD(P)-binding Rossmann-like Domain"/>
    <property type="match status" value="2"/>
</dbReference>
<dbReference type="InterPro" id="IPR006140">
    <property type="entry name" value="D-isomer_DH_NAD-bd"/>
</dbReference>
<feature type="domain" description="D-isomer specific 2-hydroxyacid dehydrogenase NAD-binding" evidence="5">
    <location>
        <begin position="100"/>
        <end position="279"/>
    </location>
</feature>
<dbReference type="KEGG" id="cpo:COPRO5265_0963"/>
<dbReference type="STRING" id="309798.COPRO5265_0963"/>
<dbReference type="RefSeq" id="WP_012544182.1">
    <property type="nucleotide sequence ID" value="NC_011295.1"/>
</dbReference>
<comment type="similarity">
    <text evidence="3">Belongs to the D-isomer specific 2-hydroxyacid dehydrogenase family.</text>
</comment>
<dbReference type="Pfam" id="PF00389">
    <property type="entry name" value="2-Hacid_dh"/>
    <property type="match status" value="1"/>
</dbReference>
<evidence type="ECO:0000256" key="3">
    <source>
        <dbReference type="RuleBase" id="RU003719"/>
    </source>
</evidence>
<accession>B5Y940</accession>
<dbReference type="GO" id="GO:0030267">
    <property type="term" value="F:glyoxylate reductase (NADPH) activity"/>
    <property type="evidence" value="ECO:0007669"/>
    <property type="project" value="TreeGrafter"/>
</dbReference>
<name>B5Y940_COPPD</name>
<evidence type="ECO:0000256" key="2">
    <source>
        <dbReference type="ARBA" id="ARBA00023027"/>
    </source>
</evidence>
<dbReference type="Pfam" id="PF02826">
    <property type="entry name" value="2-Hacid_dh_C"/>
    <property type="match status" value="1"/>
</dbReference>
<feature type="domain" description="D-isomer specific 2-hydroxyacid dehydrogenase catalytic" evidence="4">
    <location>
        <begin position="34"/>
        <end position="310"/>
    </location>
</feature>
<keyword evidence="7" id="KW-1185">Reference proteome</keyword>
<dbReference type="CDD" id="cd12165">
    <property type="entry name" value="2-Hacid_dh_6"/>
    <property type="match status" value="1"/>
</dbReference>
<dbReference type="EMBL" id="CP001145">
    <property type="protein sequence ID" value="ACI17530.1"/>
    <property type="molecule type" value="Genomic_DNA"/>
</dbReference>
<dbReference type="PANTHER" id="PTHR10996:SF178">
    <property type="entry name" value="2-HYDROXYACID DEHYDROGENASE YGL185C-RELATED"/>
    <property type="match status" value="1"/>
</dbReference>
<dbReference type="Proteomes" id="UP000001732">
    <property type="component" value="Chromosome"/>
</dbReference>
<reference evidence="6 7" key="2">
    <citation type="journal article" date="2014" name="Genome Announc.">
        <title>Complete Genome Sequence of Coprothermobacter proteolyticus DSM 5265.</title>
        <authorList>
            <person name="Alexiev A."/>
            <person name="Coil D.A."/>
            <person name="Badger J.H."/>
            <person name="Enticknap J."/>
            <person name="Ward N."/>
            <person name="Robb F.T."/>
            <person name="Eisen J.A."/>
        </authorList>
    </citation>
    <scope>NUCLEOTIDE SEQUENCE [LARGE SCALE GENOMIC DNA]</scope>
    <source>
        <strain evidence="7">ATCC 35245 / DSM 5265 / OCM 4 / BT</strain>
    </source>
</reference>
<evidence type="ECO:0000256" key="1">
    <source>
        <dbReference type="ARBA" id="ARBA00023002"/>
    </source>
</evidence>
<dbReference type="GO" id="GO:0051287">
    <property type="term" value="F:NAD binding"/>
    <property type="evidence" value="ECO:0007669"/>
    <property type="project" value="InterPro"/>
</dbReference>
<dbReference type="InterPro" id="IPR036291">
    <property type="entry name" value="NAD(P)-bd_dom_sf"/>
</dbReference>
<protein>
    <submittedName>
        <fullName evidence="6">D-3-phosphoglycerate dehydrogenase</fullName>
    </submittedName>
</protein>
<dbReference type="PANTHER" id="PTHR10996">
    <property type="entry name" value="2-HYDROXYACID DEHYDROGENASE-RELATED"/>
    <property type="match status" value="1"/>
</dbReference>
<dbReference type="AlphaFoldDB" id="B5Y940"/>
<dbReference type="InterPro" id="IPR006139">
    <property type="entry name" value="D-isomer_2_OHA_DH_cat_dom"/>
</dbReference>
<evidence type="ECO:0000259" key="5">
    <source>
        <dbReference type="Pfam" id="PF02826"/>
    </source>
</evidence>
<keyword evidence="1 3" id="KW-0560">Oxidoreductase</keyword>
<evidence type="ECO:0000313" key="7">
    <source>
        <dbReference type="Proteomes" id="UP000001732"/>
    </source>
</evidence>
<dbReference type="InterPro" id="IPR050223">
    <property type="entry name" value="D-isomer_2-hydroxyacid_DH"/>
</dbReference>
<organism evidence="6 7">
    <name type="scientific">Coprothermobacter proteolyticus (strain ATCC 35245 / DSM 5265 / OCM 4 / BT)</name>
    <dbReference type="NCBI Taxonomy" id="309798"/>
    <lineage>
        <taxon>Bacteria</taxon>
        <taxon>Pseudomonadati</taxon>
        <taxon>Coprothermobacterota</taxon>
        <taxon>Coprothermobacteria</taxon>
        <taxon>Coprothermobacterales</taxon>
        <taxon>Coprothermobacteraceae</taxon>
        <taxon>Coprothermobacter</taxon>
    </lineage>
</organism>
<dbReference type="OrthoDB" id="9805416at2"/>
<evidence type="ECO:0000313" key="6">
    <source>
        <dbReference type="EMBL" id="ACI17530.1"/>
    </source>
</evidence>
<keyword evidence="2" id="KW-0520">NAD</keyword>
<dbReference type="GO" id="GO:0016618">
    <property type="term" value="F:hydroxypyruvate reductase [NAD(P)H] activity"/>
    <property type="evidence" value="ECO:0007669"/>
    <property type="project" value="TreeGrafter"/>
</dbReference>
<gene>
    <name evidence="6" type="ordered locus">COPRO5265_0963</name>
</gene>
<dbReference type="GO" id="GO:0005829">
    <property type="term" value="C:cytosol"/>
    <property type="evidence" value="ECO:0007669"/>
    <property type="project" value="TreeGrafter"/>
</dbReference>
<dbReference type="SUPFAM" id="SSF51735">
    <property type="entry name" value="NAD(P)-binding Rossmann-fold domains"/>
    <property type="match status" value="1"/>
</dbReference>
<reference evidence="7" key="1">
    <citation type="submission" date="2008-08" db="EMBL/GenBank/DDBJ databases">
        <title>The complete genome sequence of Coprothermobacter proteolyticus strain ATCC 5245 / DSM 5265 / BT.</title>
        <authorList>
            <person name="Dodson R.J."/>
            <person name="Durkin A.S."/>
            <person name="Wu M."/>
            <person name="Eisen J."/>
            <person name="Sutton G."/>
        </authorList>
    </citation>
    <scope>NUCLEOTIDE SEQUENCE [LARGE SCALE GENOMIC DNA]</scope>
    <source>
        <strain evidence="7">ATCC 35245 / DSM 5265 / OCM 4 / BT</strain>
    </source>
</reference>
<dbReference type="SUPFAM" id="SSF52283">
    <property type="entry name" value="Formate/glycerate dehydrogenase catalytic domain-like"/>
    <property type="match status" value="1"/>
</dbReference>
<dbReference type="HOGENOM" id="CLU_019796_1_0_9"/>